<accession>A0AAV4DP87</accession>
<proteinExistence type="predicted"/>
<name>A0AAV4DP87_9GAST</name>
<sequence length="138" mass="15374">MIRGNNYRLRAEASGMEMYRMAHRSSTGQVRDDRPGDKLLNVPRVQRKRMELRERAAVAGLKSVTDGSFRSQAGLAISCATNIPQLQGYRSSLVISKCIMFIKVSSSSQLGMDGKRRQNLLNSERAILSRAIMTQVLG</sequence>
<evidence type="ECO:0000313" key="1">
    <source>
        <dbReference type="EMBL" id="GFO45740.1"/>
    </source>
</evidence>
<evidence type="ECO:0000313" key="2">
    <source>
        <dbReference type="Proteomes" id="UP000735302"/>
    </source>
</evidence>
<dbReference type="EMBL" id="BLXT01008064">
    <property type="protein sequence ID" value="GFO45740.1"/>
    <property type="molecule type" value="Genomic_DNA"/>
</dbReference>
<dbReference type="Proteomes" id="UP000735302">
    <property type="component" value="Unassembled WGS sequence"/>
</dbReference>
<organism evidence="1 2">
    <name type="scientific">Plakobranchus ocellatus</name>
    <dbReference type="NCBI Taxonomy" id="259542"/>
    <lineage>
        <taxon>Eukaryota</taxon>
        <taxon>Metazoa</taxon>
        <taxon>Spiralia</taxon>
        <taxon>Lophotrochozoa</taxon>
        <taxon>Mollusca</taxon>
        <taxon>Gastropoda</taxon>
        <taxon>Heterobranchia</taxon>
        <taxon>Euthyneura</taxon>
        <taxon>Panpulmonata</taxon>
        <taxon>Sacoglossa</taxon>
        <taxon>Placobranchoidea</taxon>
        <taxon>Plakobranchidae</taxon>
        <taxon>Plakobranchus</taxon>
    </lineage>
</organism>
<dbReference type="AlphaFoldDB" id="A0AAV4DP87"/>
<keyword evidence="2" id="KW-1185">Reference proteome</keyword>
<gene>
    <name evidence="1" type="ORF">PoB_007224500</name>
</gene>
<protein>
    <submittedName>
        <fullName evidence="1">Uncharacterized protein</fullName>
    </submittedName>
</protein>
<reference evidence="1 2" key="1">
    <citation type="journal article" date="2021" name="Elife">
        <title>Chloroplast acquisition without the gene transfer in kleptoplastic sea slugs, Plakobranchus ocellatus.</title>
        <authorList>
            <person name="Maeda T."/>
            <person name="Takahashi S."/>
            <person name="Yoshida T."/>
            <person name="Shimamura S."/>
            <person name="Takaki Y."/>
            <person name="Nagai Y."/>
            <person name="Toyoda A."/>
            <person name="Suzuki Y."/>
            <person name="Arimoto A."/>
            <person name="Ishii H."/>
            <person name="Satoh N."/>
            <person name="Nishiyama T."/>
            <person name="Hasebe M."/>
            <person name="Maruyama T."/>
            <person name="Minagawa J."/>
            <person name="Obokata J."/>
            <person name="Shigenobu S."/>
        </authorList>
    </citation>
    <scope>NUCLEOTIDE SEQUENCE [LARGE SCALE GENOMIC DNA]</scope>
</reference>
<comment type="caution">
    <text evidence="1">The sequence shown here is derived from an EMBL/GenBank/DDBJ whole genome shotgun (WGS) entry which is preliminary data.</text>
</comment>